<accession>A0A6J4R660</accession>
<keyword evidence="3" id="KW-0732">Signal</keyword>
<dbReference type="SUPFAM" id="SSF53850">
    <property type="entry name" value="Periplasmic binding protein-like II"/>
    <property type="match status" value="1"/>
</dbReference>
<feature type="region of interest" description="Disordered" evidence="4">
    <location>
        <begin position="32"/>
        <end position="62"/>
    </location>
</feature>
<evidence type="ECO:0000256" key="4">
    <source>
        <dbReference type="SAM" id="MobiDB-lite"/>
    </source>
</evidence>
<dbReference type="CDD" id="cd08492">
    <property type="entry name" value="PBP2_NikA_DppA_OppA_like_15"/>
    <property type="match status" value="1"/>
</dbReference>
<evidence type="ECO:0000313" key="7">
    <source>
        <dbReference type="EMBL" id="CAA9463891.1"/>
    </source>
</evidence>
<dbReference type="GO" id="GO:0015833">
    <property type="term" value="P:peptide transport"/>
    <property type="evidence" value="ECO:0007669"/>
    <property type="project" value="TreeGrafter"/>
</dbReference>
<feature type="transmembrane region" description="Helical" evidence="5">
    <location>
        <begin position="7"/>
        <end position="29"/>
    </location>
</feature>
<evidence type="ECO:0000259" key="6">
    <source>
        <dbReference type="Pfam" id="PF00496"/>
    </source>
</evidence>
<proteinExistence type="inferred from homology"/>
<sequence length="542" mass="58105">MAGRARILAIIGIPVLLLVGVILAVSLLGGGDESGGGGSSSGGKGGGTITLGMDQDPDTLDPQKTNLDPQILLYLGDPLVTKTPGGKIVPALAESWKVSEDGKVYTFKLKNGVKFHDGTPLDAEAVKASIERALDPKTKAGIAASLFAGIESVEAPSKDTVEVKLAQPSSIFLLNISAPPAAIINVEAANRMGDEFGRKPVLSGPYEVESWKSGEQVVIKRNPDYRWAPDYVKDESAYLDTITFRIIPDLSTQVSALRSGELQAIRVPPVNVGEIRGSDEFRTFENLRQGIGTYIEMNTQRAPFDDPAVREAISHAVDKEAIIDSVYRGQGEPACGPLPSTIPGYWEGACDAAPGHDPAKAKELLSGAGWNPGQDGTLQKNGQPLEFTLLTQAGNREWSQSAQLIQQQLKGVGVKMEIQSLELGALIEKVGAGESQANFLGYSYTNPDILYQFFHSSSIEAGLNTTRIQSDELDAVLEKMRSAADAAERDRFARQAQETLIDEAAWVPIVVNQDYWAARQEVRGAEVGADGSWYLQNASVSE</sequence>
<dbReference type="GO" id="GO:1904680">
    <property type="term" value="F:peptide transmembrane transporter activity"/>
    <property type="evidence" value="ECO:0007669"/>
    <property type="project" value="TreeGrafter"/>
</dbReference>
<dbReference type="PIRSF" id="PIRSF002741">
    <property type="entry name" value="MppA"/>
    <property type="match status" value="1"/>
</dbReference>
<dbReference type="EMBL" id="CADCVH010000089">
    <property type="protein sequence ID" value="CAA9463891.1"/>
    <property type="molecule type" value="Genomic_DNA"/>
</dbReference>
<feature type="domain" description="Solute-binding protein family 5" evidence="6">
    <location>
        <begin position="87"/>
        <end position="452"/>
    </location>
</feature>
<dbReference type="GO" id="GO:0043190">
    <property type="term" value="C:ATP-binding cassette (ABC) transporter complex"/>
    <property type="evidence" value="ECO:0007669"/>
    <property type="project" value="InterPro"/>
</dbReference>
<protein>
    <submittedName>
        <fullName evidence="7">Oligopeptide ABC transporter, periplasmic oligopeptide-binding protein OppA</fullName>
    </submittedName>
</protein>
<reference evidence="7" key="1">
    <citation type="submission" date="2020-02" db="EMBL/GenBank/DDBJ databases">
        <authorList>
            <person name="Meier V. D."/>
        </authorList>
    </citation>
    <scope>NUCLEOTIDE SEQUENCE</scope>
    <source>
        <strain evidence="7">AVDCRST_MAG02</strain>
    </source>
</reference>
<comment type="similarity">
    <text evidence="1">Belongs to the bacterial solute-binding protein 5 family.</text>
</comment>
<evidence type="ECO:0000256" key="1">
    <source>
        <dbReference type="ARBA" id="ARBA00005695"/>
    </source>
</evidence>
<dbReference type="InterPro" id="IPR039424">
    <property type="entry name" value="SBP_5"/>
</dbReference>
<dbReference type="InterPro" id="IPR000914">
    <property type="entry name" value="SBP_5_dom"/>
</dbReference>
<evidence type="ECO:0000256" key="5">
    <source>
        <dbReference type="SAM" id="Phobius"/>
    </source>
</evidence>
<evidence type="ECO:0000256" key="2">
    <source>
        <dbReference type="ARBA" id="ARBA00022448"/>
    </source>
</evidence>
<dbReference type="Pfam" id="PF00496">
    <property type="entry name" value="SBP_bac_5"/>
    <property type="match status" value="1"/>
</dbReference>
<dbReference type="PANTHER" id="PTHR30290">
    <property type="entry name" value="PERIPLASMIC BINDING COMPONENT OF ABC TRANSPORTER"/>
    <property type="match status" value="1"/>
</dbReference>
<dbReference type="AlphaFoldDB" id="A0A6J4R660"/>
<feature type="compositionally biased region" description="Gly residues" evidence="4">
    <location>
        <begin position="32"/>
        <end position="49"/>
    </location>
</feature>
<dbReference type="Gene3D" id="3.40.190.10">
    <property type="entry name" value="Periplasmic binding protein-like II"/>
    <property type="match status" value="1"/>
</dbReference>
<dbReference type="PANTHER" id="PTHR30290:SF9">
    <property type="entry name" value="OLIGOPEPTIDE-BINDING PROTEIN APPA"/>
    <property type="match status" value="1"/>
</dbReference>
<dbReference type="Gene3D" id="3.10.105.10">
    <property type="entry name" value="Dipeptide-binding Protein, Domain 3"/>
    <property type="match status" value="1"/>
</dbReference>
<dbReference type="GO" id="GO:0042597">
    <property type="term" value="C:periplasmic space"/>
    <property type="evidence" value="ECO:0007669"/>
    <property type="project" value="UniProtKB-ARBA"/>
</dbReference>
<dbReference type="InterPro" id="IPR030678">
    <property type="entry name" value="Peptide/Ni-bd"/>
</dbReference>
<name>A0A6J4R660_9ACTN</name>
<organism evidence="7">
    <name type="scientific">uncultured Rubrobacteraceae bacterium</name>
    <dbReference type="NCBI Taxonomy" id="349277"/>
    <lineage>
        <taxon>Bacteria</taxon>
        <taxon>Bacillati</taxon>
        <taxon>Actinomycetota</taxon>
        <taxon>Rubrobacteria</taxon>
        <taxon>Rubrobacterales</taxon>
        <taxon>Rubrobacteraceae</taxon>
        <taxon>environmental samples</taxon>
    </lineage>
</organism>
<keyword evidence="5" id="KW-0812">Transmembrane</keyword>
<keyword evidence="5" id="KW-1133">Transmembrane helix</keyword>
<keyword evidence="2" id="KW-0813">Transport</keyword>
<evidence type="ECO:0000256" key="3">
    <source>
        <dbReference type="ARBA" id="ARBA00022729"/>
    </source>
</evidence>
<keyword evidence="5" id="KW-0472">Membrane</keyword>
<gene>
    <name evidence="7" type="ORF">AVDCRST_MAG02-2706</name>
</gene>